<evidence type="ECO:0000313" key="2">
    <source>
        <dbReference type="Proteomes" id="UP000014139"/>
    </source>
</evidence>
<gene>
    <name evidence="1" type="ORF">H480_09473</name>
</gene>
<dbReference type="OrthoDB" id="3365759at2"/>
<reference evidence="1 2" key="1">
    <citation type="submission" date="2013-02" db="EMBL/GenBank/DDBJ databases">
        <title>Draft genome sequence of Amycolatopsis vancoresmycina strain DSM 44592T.</title>
        <authorList>
            <person name="Kumar S."/>
            <person name="Kaur N."/>
            <person name="Kaur C."/>
            <person name="Raghava G.P.S."/>
            <person name="Mayilraj S."/>
        </authorList>
    </citation>
    <scope>NUCLEOTIDE SEQUENCE [LARGE SCALE GENOMIC DNA]</scope>
    <source>
        <strain evidence="1 2">DSM 44592</strain>
    </source>
</reference>
<sequence>MTTSLDHWRDHPERWPELAGTQVRQAVLRLLLRDRRDTDAVFLRYLLDQEIRYHEDGWGYDDSLGLAALLLNECGEAGDVWQLSEAKYTSVDTSSGLDAFLLFPAGVAATLEHVERSDHPDRDEVSADLREHLVHDPGLDRDRAARLAGLREYYSG</sequence>
<dbReference type="PATRIC" id="fig|1292037.4.peg.1824"/>
<dbReference type="AlphaFoldDB" id="R1I895"/>
<comment type="caution">
    <text evidence="1">The sequence shown here is derived from an EMBL/GenBank/DDBJ whole genome shotgun (WGS) entry which is preliminary data.</text>
</comment>
<dbReference type="EMBL" id="AOUO01000116">
    <property type="protein sequence ID" value="EOD68766.1"/>
    <property type="molecule type" value="Genomic_DNA"/>
</dbReference>
<protein>
    <submittedName>
        <fullName evidence="1">Uncharacterized protein</fullName>
    </submittedName>
</protein>
<evidence type="ECO:0000313" key="1">
    <source>
        <dbReference type="EMBL" id="EOD68766.1"/>
    </source>
</evidence>
<accession>R1I895</accession>
<keyword evidence="2" id="KW-1185">Reference proteome</keyword>
<proteinExistence type="predicted"/>
<dbReference type="eggNOG" id="ENOG50301RG">
    <property type="taxonomic scope" value="Bacteria"/>
</dbReference>
<organism evidence="1 2">
    <name type="scientific">Amycolatopsis vancoresmycina DSM 44592</name>
    <dbReference type="NCBI Taxonomy" id="1292037"/>
    <lineage>
        <taxon>Bacteria</taxon>
        <taxon>Bacillati</taxon>
        <taxon>Actinomycetota</taxon>
        <taxon>Actinomycetes</taxon>
        <taxon>Pseudonocardiales</taxon>
        <taxon>Pseudonocardiaceae</taxon>
        <taxon>Amycolatopsis</taxon>
    </lineage>
</organism>
<dbReference type="RefSeq" id="WP_003069825.1">
    <property type="nucleotide sequence ID" value="NZ_AOUO01000116.1"/>
</dbReference>
<name>R1I895_9PSEU</name>
<dbReference type="Proteomes" id="UP000014139">
    <property type="component" value="Unassembled WGS sequence"/>
</dbReference>